<gene>
    <name evidence="4" type="ORF">DW322_14795</name>
</gene>
<dbReference type="Gene3D" id="3.30.70.1880">
    <property type="entry name" value="Protein of unknown function DUF881"/>
    <property type="match status" value="1"/>
</dbReference>
<dbReference type="PANTHER" id="PTHR37313">
    <property type="entry name" value="UPF0749 PROTEIN RV1825"/>
    <property type="match status" value="1"/>
</dbReference>
<dbReference type="Proteomes" id="UP000471120">
    <property type="component" value="Unassembled WGS sequence"/>
</dbReference>
<dbReference type="Pfam" id="PF05949">
    <property type="entry name" value="DUF881"/>
    <property type="match status" value="1"/>
</dbReference>
<dbReference type="AlphaFoldDB" id="A0A6P2CIW5"/>
<keyword evidence="3" id="KW-1133">Transmembrane helix</keyword>
<sequence>MNEHLDPGYAAAARDGITRSPRSAALWLVVGALIVGVVTATAFVHAAERIPGTEEERGQLLASVRDAQERSGTLAERRDELAAAVDAGRRERFEGDAAGRRTIERLAALEDAAAGTPVRGPGIEVTVSDPAGRPNLSDAGQRSVDGRTVVLDRDLQVVVDALWESGAEAVAVGGVRLGPGATIRRAGGAVLVDNQPVFSPYTVAAIGPQGRLQTGFLVSDAYLRMSSVAQLYGIGFTVDENDDIALPAAAPRETRSAYVPR</sequence>
<evidence type="ECO:0000256" key="2">
    <source>
        <dbReference type="SAM" id="MobiDB-lite"/>
    </source>
</evidence>
<organism evidence="4 5">
    <name type="scientific">Rhodococcus rhodnii</name>
    <dbReference type="NCBI Taxonomy" id="38312"/>
    <lineage>
        <taxon>Bacteria</taxon>
        <taxon>Bacillati</taxon>
        <taxon>Actinomycetota</taxon>
        <taxon>Actinomycetes</taxon>
        <taxon>Mycobacteriales</taxon>
        <taxon>Nocardiaceae</taxon>
        <taxon>Rhodococcus</taxon>
    </lineage>
</organism>
<dbReference type="PANTHER" id="PTHR37313:SF1">
    <property type="entry name" value="UPF0749 PROTEIN RV1823"/>
    <property type="match status" value="1"/>
</dbReference>
<dbReference type="GO" id="GO:0005886">
    <property type="term" value="C:plasma membrane"/>
    <property type="evidence" value="ECO:0007669"/>
    <property type="project" value="TreeGrafter"/>
</dbReference>
<proteinExistence type="inferred from homology"/>
<evidence type="ECO:0000256" key="1">
    <source>
        <dbReference type="ARBA" id="ARBA00009108"/>
    </source>
</evidence>
<accession>A0A6P2CIW5</accession>
<keyword evidence="3" id="KW-0472">Membrane</keyword>
<comment type="similarity">
    <text evidence="1">Belongs to the UPF0749 family.</text>
</comment>
<feature type="region of interest" description="Disordered" evidence="2">
    <location>
        <begin position="117"/>
        <end position="142"/>
    </location>
</feature>
<feature type="transmembrane region" description="Helical" evidence="3">
    <location>
        <begin position="24"/>
        <end position="47"/>
    </location>
</feature>
<dbReference type="RefSeq" id="WP_010836344.1">
    <property type="nucleotide sequence ID" value="NZ_QRCM01000001.1"/>
</dbReference>
<evidence type="ECO:0000256" key="3">
    <source>
        <dbReference type="SAM" id="Phobius"/>
    </source>
</evidence>
<dbReference type="InterPro" id="IPR010273">
    <property type="entry name" value="DUF881"/>
</dbReference>
<name>A0A6P2CIW5_9NOCA</name>
<reference evidence="4 5" key="1">
    <citation type="submission" date="2018-07" db="EMBL/GenBank/DDBJ databases">
        <title>Genome sequence of Rhodococcus rhodnii ATCC 35071 from Rhodnius prolixus.</title>
        <authorList>
            <person name="Patel V."/>
            <person name="Vogel K.J."/>
        </authorList>
    </citation>
    <scope>NUCLEOTIDE SEQUENCE [LARGE SCALE GENOMIC DNA]</scope>
    <source>
        <strain evidence="4 5">ATCC 35071</strain>
    </source>
</reference>
<keyword evidence="3" id="KW-0812">Transmembrane</keyword>
<comment type="caution">
    <text evidence="4">The sequence shown here is derived from an EMBL/GenBank/DDBJ whole genome shotgun (WGS) entry which is preliminary data.</text>
</comment>
<protein>
    <submittedName>
        <fullName evidence="4">DUF881 domain-containing protein</fullName>
    </submittedName>
</protein>
<evidence type="ECO:0000313" key="4">
    <source>
        <dbReference type="EMBL" id="TXG92729.1"/>
    </source>
</evidence>
<dbReference type="EMBL" id="QRCM01000001">
    <property type="protein sequence ID" value="TXG92729.1"/>
    <property type="molecule type" value="Genomic_DNA"/>
</dbReference>
<evidence type="ECO:0000313" key="5">
    <source>
        <dbReference type="Proteomes" id="UP000471120"/>
    </source>
</evidence>